<dbReference type="Pfam" id="PF13676">
    <property type="entry name" value="TIR_2"/>
    <property type="match status" value="1"/>
</dbReference>
<dbReference type="RefSeq" id="XP_022295612.1">
    <property type="nucleotide sequence ID" value="XM_022439904.1"/>
</dbReference>
<name>A0A8B8AWI5_CRAVI</name>
<dbReference type="GeneID" id="111105551"/>
<dbReference type="PANTHER" id="PTHR16253">
    <property type="entry name" value="TETRATRICOPEPTIDE REPEAT PROTEIN 22"/>
    <property type="match status" value="1"/>
</dbReference>
<dbReference type="GO" id="GO:0007165">
    <property type="term" value="P:signal transduction"/>
    <property type="evidence" value="ECO:0007669"/>
    <property type="project" value="InterPro"/>
</dbReference>
<keyword evidence="2" id="KW-0812">Transmembrane</keyword>
<keyword evidence="2" id="KW-0472">Membrane</keyword>
<dbReference type="SUPFAM" id="SSF52200">
    <property type="entry name" value="Toll/Interleukin receptor TIR domain"/>
    <property type="match status" value="1"/>
</dbReference>
<feature type="region of interest" description="Disordered" evidence="1">
    <location>
        <begin position="1"/>
        <end position="39"/>
    </location>
</feature>
<organism evidence="4 5">
    <name type="scientific">Crassostrea virginica</name>
    <name type="common">Eastern oyster</name>
    <dbReference type="NCBI Taxonomy" id="6565"/>
    <lineage>
        <taxon>Eukaryota</taxon>
        <taxon>Metazoa</taxon>
        <taxon>Spiralia</taxon>
        <taxon>Lophotrochozoa</taxon>
        <taxon>Mollusca</taxon>
        <taxon>Bivalvia</taxon>
        <taxon>Autobranchia</taxon>
        <taxon>Pteriomorphia</taxon>
        <taxon>Ostreida</taxon>
        <taxon>Ostreoidea</taxon>
        <taxon>Ostreidae</taxon>
        <taxon>Crassostrea</taxon>
    </lineage>
</organism>
<evidence type="ECO:0000256" key="2">
    <source>
        <dbReference type="SAM" id="Phobius"/>
    </source>
</evidence>
<dbReference type="InterPro" id="IPR042342">
    <property type="entry name" value="TTC22"/>
</dbReference>
<dbReference type="AlphaFoldDB" id="A0A8B8AWI5"/>
<keyword evidence="2" id="KW-1133">Transmembrane helix</keyword>
<proteinExistence type="predicted"/>
<reference evidence="5" key="1">
    <citation type="submission" date="2025-08" db="UniProtKB">
        <authorList>
            <consortium name="RefSeq"/>
        </authorList>
    </citation>
    <scope>IDENTIFICATION</scope>
    <source>
        <tissue evidence="5">Whole sample</tissue>
    </source>
</reference>
<evidence type="ECO:0000313" key="5">
    <source>
        <dbReference type="RefSeq" id="XP_022295612.1"/>
    </source>
</evidence>
<sequence>MSVDKLSLLSSVEDRSESDASFSHLSRDQDPDFEDRGNAGKSHSEVVFLPLPSAKRYHLFVSYSAEDKEDANKICEHMERRFKMKCMNFERDFVPGKSIDDNIADEMQKSVKVLLILSPNYIQSHWCVIEAREACQLSFKGLSDVNVIPLLLRSVEKELPPFLRSFVYIDAQKELDVPAKIYDAYLNPGSIDPLHKDRTEISQYKSSGAFLCQKFAAKTSFLDHRFAYRFPKLEGHEIEKFASFDLDPVECVKHYDYLTKDLNRRLLLQNYKVFATNHRYLVLFLLVSLVLFVFAGMVFVALRMQLTSTTTTFYNTLPIAVTSIVGITSILLLIPCFLCCVPFCRKKLSWSFHDIILQHNKEFYKKSRCLISFDNTDLLKPALNIFKYDVTECQKYIITLLGKKKPMTNEDDITRKADELMEAKLRDLQRSNNLTDWTKWPESAIRRHQTRNNRKCLCEMVEDDWFSVNSIRTRGIIQACSHN</sequence>
<feature type="transmembrane region" description="Helical" evidence="2">
    <location>
        <begin position="322"/>
        <end position="344"/>
    </location>
</feature>
<dbReference type="InterPro" id="IPR000157">
    <property type="entry name" value="TIR_dom"/>
</dbReference>
<feature type="domain" description="TIR" evidence="3">
    <location>
        <begin position="55"/>
        <end position="185"/>
    </location>
</feature>
<dbReference type="InterPro" id="IPR035897">
    <property type="entry name" value="Toll_tir_struct_dom_sf"/>
</dbReference>
<evidence type="ECO:0000259" key="3">
    <source>
        <dbReference type="PROSITE" id="PS50104"/>
    </source>
</evidence>
<accession>A0A8B8AWI5</accession>
<dbReference type="OrthoDB" id="6161467at2759"/>
<protein>
    <submittedName>
        <fullName evidence="5">Uncharacterized protein LOC111105551</fullName>
    </submittedName>
</protein>
<feature type="transmembrane region" description="Helical" evidence="2">
    <location>
        <begin position="280"/>
        <end position="302"/>
    </location>
</feature>
<dbReference type="KEGG" id="cvn:111105551"/>
<gene>
    <name evidence="5" type="primary">LOC111105551</name>
</gene>
<evidence type="ECO:0000313" key="4">
    <source>
        <dbReference type="Proteomes" id="UP000694844"/>
    </source>
</evidence>
<evidence type="ECO:0000256" key="1">
    <source>
        <dbReference type="SAM" id="MobiDB-lite"/>
    </source>
</evidence>
<feature type="compositionally biased region" description="Basic and acidic residues" evidence="1">
    <location>
        <begin position="25"/>
        <end position="39"/>
    </location>
</feature>
<dbReference type="PROSITE" id="PS50104">
    <property type="entry name" value="TIR"/>
    <property type="match status" value="1"/>
</dbReference>
<dbReference type="Proteomes" id="UP000694844">
    <property type="component" value="Chromosome 7"/>
</dbReference>
<dbReference type="SMART" id="SM00255">
    <property type="entry name" value="TIR"/>
    <property type="match status" value="1"/>
</dbReference>
<dbReference type="PANTHER" id="PTHR16253:SF0">
    <property type="entry name" value="TETRATRICOPEPTIDE REPEAT PROTEIN 22"/>
    <property type="match status" value="1"/>
</dbReference>
<keyword evidence="4" id="KW-1185">Reference proteome</keyword>
<dbReference type="Gene3D" id="3.40.50.10140">
    <property type="entry name" value="Toll/interleukin-1 receptor homology (TIR) domain"/>
    <property type="match status" value="1"/>
</dbReference>